<reference evidence="1 2" key="1">
    <citation type="submission" date="2020-05" db="EMBL/GenBank/DDBJ databases">
        <title>MicrobeNet Type strains.</title>
        <authorList>
            <person name="Nicholson A.C."/>
        </authorList>
    </citation>
    <scope>NUCLEOTIDE SEQUENCE [LARGE SCALE GENOMIC DNA]</scope>
    <source>
        <strain evidence="1 2">JCM 14547</strain>
    </source>
</reference>
<evidence type="ECO:0000313" key="2">
    <source>
        <dbReference type="Proteomes" id="UP000555552"/>
    </source>
</evidence>
<sequence length="105" mass="11660">MTSIVRPWAYVGLSEKFFDRMSSHRQSKEEWRRALLVRSGATPFSSDDIKYLEARVHAVLTETQEVTLAQAVPNGNASAQPRNPAFLDQCADAVVAVLRLTGTLI</sequence>
<dbReference type="RefSeq" id="WP_171201416.1">
    <property type="nucleotide sequence ID" value="NZ_BAAANP010000002.1"/>
</dbReference>
<dbReference type="EMBL" id="JABEMA010000002">
    <property type="protein sequence ID" value="NNH21550.1"/>
    <property type="molecule type" value="Genomic_DNA"/>
</dbReference>
<dbReference type="Proteomes" id="UP000555552">
    <property type="component" value="Unassembled WGS sequence"/>
</dbReference>
<dbReference type="AlphaFoldDB" id="A0A849BES3"/>
<name>A0A849BES3_9ACTN</name>
<gene>
    <name evidence="1" type="ORF">HLB09_00315</name>
</gene>
<proteinExistence type="predicted"/>
<keyword evidence="2" id="KW-1185">Reference proteome</keyword>
<protein>
    <submittedName>
        <fullName evidence="1">Uncharacterized protein</fullName>
    </submittedName>
</protein>
<accession>A0A849BES3</accession>
<evidence type="ECO:0000313" key="1">
    <source>
        <dbReference type="EMBL" id="NNH21550.1"/>
    </source>
</evidence>
<comment type="caution">
    <text evidence="1">The sequence shown here is derived from an EMBL/GenBank/DDBJ whole genome shotgun (WGS) entry which is preliminary data.</text>
</comment>
<organism evidence="1 2">
    <name type="scientific">Pseudokineococcus marinus</name>
    <dbReference type="NCBI Taxonomy" id="351215"/>
    <lineage>
        <taxon>Bacteria</taxon>
        <taxon>Bacillati</taxon>
        <taxon>Actinomycetota</taxon>
        <taxon>Actinomycetes</taxon>
        <taxon>Kineosporiales</taxon>
        <taxon>Kineosporiaceae</taxon>
        <taxon>Pseudokineococcus</taxon>
    </lineage>
</organism>